<organism evidence="1">
    <name type="scientific">Gongylonema pulchrum</name>
    <dbReference type="NCBI Taxonomy" id="637853"/>
    <lineage>
        <taxon>Eukaryota</taxon>
        <taxon>Metazoa</taxon>
        <taxon>Ecdysozoa</taxon>
        <taxon>Nematoda</taxon>
        <taxon>Chromadorea</taxon>
        <taxon>Rhabditida</taxon>
        <taxon>Spirurina</taxon>
        <taxon>Spiruromorpha</taxon>
        <taxon>Spiruroidea</taxon>
        <taxon>Gongylonematidae</taxon>
        <taxon>Gongylonema</taxon>
    </lineage>
</organism>
<sequence length="168" mass="18597">LEISHYGALRSALMQYGGTKMNQIVAQISISFIRYSDIMQADKVFYEAGIAARQLGAEKERLAFVLLNHYLDLCDAIEDQDPSAVDSSIFEGTDIPQEVPLPETKYTTDEEHEDVKEWVLAISVEQSMERSLPTDSAGNFEASLTDADGTTHPACIISGLLFHVVKKL</sequence>
<protein>
    <submittedName>
        <fullName evidence="1">ANTH domain-containing protein</fullName>
    </submittedName>
</protein>
<accession>A0A183ERL8</accession>
<dbReference type="AlphaFoldDB" id="A0A183ERL8"/>
<proteinExistence type="predicted"/>
<dbReference type="WBParaSite" id="GPUH_0002363901-mRNA-1">
    <property type="protein sequence ID" value="GPUH_0002363901-mRNA-1"/>
    <property type="gene ID" value="GPUH_0002363901"/>
</dbReference>
<name>A0A183ERL8_9BILA</name>
<evidence type="ECO:0000313" key="1">
    <source>
        <dbReference type="WBParaSite" id="GPUH_0002363901-mRNA-1"/>
    </source>
</evidence>
<reference evidence="1" key="1">
    <citation type="submission" date="2016-06" db="UniProtKB">
        <authorList>
            <consortium name="WormBaseParasite"/>
        </authorList>
    </citation>
    <scope>IDENTIFICATION</scope>
</reference>